<reference evidence="1 2" key="1">
    <citation type="submission" date="2016-10" db="EMBL/GenBank/DDBJ databases">
        <authorList>
            <person name="de Groot N.N."/>
        </authorList>
    </citation>
    <scope>NUCLEOTIDE SEQUENCE [LARGE SCALE GENOMIC DNA]</scope>
    <source>
        <strain evidence="1 2">DSM 21039</strain>
    </source>
</reference>
<gene>
    <name evidence="1" type="ORF">SAMN04488505_11396</name>
</gene>
<sequence>MQKRFSAQIIENYLKMVVNEKSGKIPLPGLENTGIVV</sequence>
<proteinExistence type="predicted"/>
<dbReference type="AlphaFoldDB" id="A0A1H8JN90"/>
<dbReference type="EMBL" id="FOBB01000013">
    <property type="protein sequence ID" value="SEN82180.1"/>
    <property type="molecule type" value="Genomic_DNA"/>
</dbReference>
<evidence type="ECO:0000313" key="2">
    <source>
        <dbReference type="Proteomes" id="UP000198984"/>
    </source>
</evidence>
<accession>A0A1H8JN90</accession>
<name>A0A1H8JN90_9BACT</name>
<organism evidence="1 2">
    <name type="scientific">Chitinophaga rupis</name>
    <dbReference type="NCBI Taxonomy" id="573321"/>
    <lineage>
        <taxon>Bacteria</taxon>
        <taxon>Pseudomonadati</taxon>
        <taxon>Bacteroidota</taxon>
        <taxon>Chitinophagia</taxon>
        <taxon>Chitinophagales</taxon>
        <taxon>Chitinophagaceae</taxon>
        <taxon>Chitinophaga</taxon>
    </lineage>
</organism>
<dbReference type="Proteomes" id="UP000198984">
    <property type="component" value="Unassembled WGS sequence"/>
</dbReference>
<evidence type="ECO:0000313" key="1">
    <source>
        <dbReference type="EMBL" id="SEN82180.1"/>
    </source>
</evidence>
<dbReference type="STRING" id="573321.SAMN04488505_11396"/>
<keyword evidence="2" id="KW-1185">Reference proteome</keyword>
<protein>
    <submittedName>
        <fullName evidence="1">Uncharacterized protein</fullName>
    </submittedName>
</protein>